<feature type="region of interest" description="Disordered" evidence="1">
    <location>
        <begin position="74"/>
        <end position="96"/>
    </location>
</feature>
<dbReference type="Gramene" id="OB05G20000.1">
    <property type="protein sequence ID" value="OB05G20000.1"/>
    <property type="gene ID" value="OB05G20000"/>
</dbReference>
<proteinExistence type="predicted"/>
<organism evidence="2">
    <name type="scientific">Oryza brachyantha</name>
    <name type="common">malo sina</name>
    <dbReference type="NCBI Taxonomy" id="4533"/>
    <lineage>
        <taxon>Eukaryota</taxon>
        <taxon>Viridiplantae</taxon>
        <taxon>Streptophyta</taxon>
        <taxon>Embryophyta</taxon>
        <taxon>Tracheophyta</taxon>
        <taxon>Spermatophyta</taxon>
        <taxon>Magnoliopsida</taxon>
        <taxon>Liliopsida</taxon>
        <taxon>Poales</taxon>
        <taxon>Poaceae</taxon>
        <taxon>BOP clade</taxon>
        <taxon>Oryzoideae</taxon>
        <taxon>Oryzeae</taxon>
        <taxon>Oryzinae</taxon>
        <taxon>Oryza</taxon>
    </lineage>
</organism>
<dbReference type="Proteomes" id="UP000006038">
    <property type="component" value="Chromosome 5"/>
</dbReference>
<dbReference type="EnsemblPlants" id="OB05G20000.1">
    <property type="protein sequence ID" value="OB05G20000.1"/>
    <property type="gene ID" value="OB05G20000"/>
</dbReference>
<accession>J3M5X6</accession>
<dbReference type="HOGENOM" id="CLU_2124906_0_0_1"/>
<reference evidence="2" key="1">
    <citation type="journal article" date="2013" name="Nat. Commun.">
        <title>Whole-genome sequencing of Oryza brachyantha reveals mechanisms underlying Oryza genome evolution.</title>
        <authorList>
            <person name="Chen J."/>
            <person name="Huang Q."/>
            <person name="Gao D."/>
            <person name="Wang J."/>
            <person name="Lang Y."/>
            <person name="Liu T."/>
            <person name="Li B."/>
            <person name="Bai Z."/>
            <person name="Luis Goicoechea J."/>
            <person name="Liang C."/>
            <person name="Chen C."/>
            <person name="Zhang W."/>
            <person name="Sun S."/>
            <person name="Liao Y."/>
            <person name="Zhang X."/>
            <person name="Yang L."/>
            <person name="Song C."/>
            <person name="Wang M."/>
            <person name="Shi J."/>
            <person name="Liu G."/>
            <person name="Liu J."/>
            <person name="Zhou H."/>
            <person name="Zhou W."/>
            <person name="Yu Q."/>
            <person name="An N."/>
            <person name="Chen Y."/>
            <person name="Cai Q."/>
            <person name="Wang B."/>
            <person name="Liu B."/>
            <person name="Min J."/>
            <person name="Huang Y."/>
            <person name="Wu H."/>
            <person name="Li Z."/>
            <person name="Zhang Y."/>
            <person name="Yin Y."/>
            <person name="Song W."/>
            <person name="Jiang J."/>
            <person name="Jackson S.A."/>
            <person name="Wing R.A."/>
            <person name="Wang J."/>
            <person name="Chen M."/>
        </authorList>
    </citation>
    <scope>NUCLEOTIDE SEQUENCE [LARGE SCALE GENOMIC DNA]</scope>
    <source>
        <strain evidence="2">cv. IRGC 101232</strain>
    </source>
</reference>
<dbReference type="AlphaFoldDB" id="J3M5X6"/>
<evidence type="ECO:0000313" key="3">
    <source>
        <dbReference type="Proteomes" id="UP000006038"/>
    </source>
</evidence>
<sequence>MKLYWWSCGCIDDVDVLITIQSHHTLGFAPTLHQGALTKLRDEAPTSGIYPSVTRLTGSIVDWDHRLGPRPVHGWKNRGGRTHWPGGLVGRGGGGDTTASMVGDNMTLTGCMVT</sequence>
<evidence type="ECO:0000256" key="1">
    <source>
        <dbReference type="SAM" id="MobiDB-lite"/>
    </source>
</evidence>
<protein>
    <submittedName>
        <fullName evidence="2">Uncharacterized protein</fullName>
    </submittedName>
</protein>
<name>J3M5X6_ORYBR</name>
<reference evidence="2" key="2">
    <citation type="submission" date="2013-04" db="UniProtKB">
        <authorList>
            <consortium name="EnsemblPlants"/>
        </authorList>
    </citation>
    <scope>IDENTIFICATION</scope>
</reference>
<evidence type="ECO:0000313" key="2">
    <source>
        <dbReference type="EnsemblPlants" id="OB05G20000.1"/>
    </source>
</evidence>
<keyword evidence="3" id="KW-1185">Reference proteome</keyword>
<feature type="compositionally biased region" description="Gly residues" evidence="1">
    <location>
        <begin position="87"/>
        <end position="96"/>
    </location>
</feature>